<sequence length="689" mass="72730">MQLCEAANVDANIEKTQWRYYDAKGKKQGPFPFARMLNWANKNAFGNPAMPIQHASLYCWVPLWFIQASAGQPTGAERGKRSAPAARWRPRGPGALGEEFAYLQTPAASPGFAPAPAPAQGAPMDTDRPSVYRVTVVVDTNALISHLALLERALEAYNSVAAGAGAGEQAGPALEVQALVPWIVLNELDRLKGSDRSGLRFAARNALQRLKVLMLLRDAGFRGQTAAEFKEAMVSDPLGARGTPGLQPDLRNDTEVLATCMHRVRTQPGVALLLLSNDAGLGLRGQALGVHCLTAAQLPRDREAMLRLLEDGVSAPKLAGAVRAAGAASGDGARRGEAPTAPAAQAPRQATTPPAAQQAHPSIDRQPSGKTPPRPGSVAAAQEMALRLHQQQQERDKAQHSVLDRLSQRPTPPAGGPRPAQDPGSTADPDLLRWADEEESPIGAASVAAQKAAFSIAAQGLASAQRQGAQAQQERQAQLRQLSAVLQAVQRQQLPRAAEPAGARGAEAPGDSAMDAQSQSGAGPPAFTSDLLERMADEVEDVIVQGLQPAVLHHRQLDLGDLSLELLKEDERPPWSAAQTVNILISHSSTYWKILPRTLDPVTRSLHRYLAGRASGRSGTPDVHTLASAASSLLDVLAAFLSNGDKAEASEGLGVDPATIPGFVSREAAASALQGAISRVQQLLQTLAA</sequence>
<feature type="region of interest" description="Disordered" evidence="1">
    <location>
        <begin position="326"/>
        <end position="380"/>
    </location>
</feature>
<evidence type="ECO:0000313" key="4">
    <source>
        <dbReference type="Proteomes" id="UP001255856"/>
    </source>
</evidence>
<protein>
    <recommendedName>
        <fullName evidence="2">GYF domain-containing protein</fullName>
    </recommendedName>
</protein>
<dbReference type="InterPro" id="IPR002716">
    <property type="entry name" value="PIN_dom"/>
</dbReference>
<dbReference type="PANTHER" id="PTHR16161">
    <property type="entry name" value="TRANSCRIPTIONAL PROTEIN SWT1"/>
    <property type="match status" value="1"/>
</dbReference>
<dbReference type="EMBL" id="JASFZW010000002">
    <property type="protein sequence ID" value="KAK2079827.1"/>
    <property type="molecule type" value="Genomic_DNA"/>
</dbReference>
<accession>A0AAD9IP54</accession>
<comment type="caution">
    <text evidence="3">The sequence shown here is derived from an EMBL/GenBank/DDBJ whole genome shotgun (WGS) entry which is preliminary data.</text>
</comment>
<dbReference type="InterPro" id="IPR035445">
    <property type="entry name" value="GYF-like_dom_sf"/>
</dbReference>
<proteinExistence type="predicted"/>
<feature type="region of interest" description="Disordered" evidence="1">
    <location>
        <begin position="406"/>
        <end position="430"/>
    </location>
</feature>
<dbReference type="Proteomes" id="UP001255856">
    <property type="component" value="Unassembled WGS sequence"/>
</dbReference>
<evidence type="ECO:0000256" key="1">
    <source>
        <dbReference type="SAM" id="MobiDB-lite"/>
    </source>
</evidence>
<dbReference type="InterPro" id="IPR052626">
    <property type="entry name" value="SWT1_Regulator"/>
</dbReference>
<feature type="domain" description="GYF" evidence="2">
    <location>
        <begin position="15"/>
        <end position="58"/>
    </location>
</feature>
<gene>
    <name evidence="3" type="ORF">QBZ16_002222</name>
</gene>
<name>A0AAD9IP54_PROWI</name>
<dbReference type="SMART" id="SM00670">
    <property type="entry name" value="PINc"/>
    <property type="match status" value="1"/>
</dbReference>
<dbReference type="Gene3D" id="3.30.1490.40">
    <property type="match status" value="1"/>
</dbReference>
<evidence type="ECO:0000259" key="2">
    <source>
        <dbReference type="PROSITE" id="PS50829"/>
    </source>
</evidence>
<dbReference type="InterPro" id="IPR003169">
    <property type="entry name" value="GYF"/>
</dbReference>
<dbReference type="Gene3D" id="3.40.50.1010">
    <property type="entry name" value="5'-nuclease"/>
    <property type="match status" value="1"/>
</dbReference>
<feature type="region of interest" description="Disordered" evidence="1">
    <location>
        <begin position="493"/>
        <end position="524"/>
    </location>
</feature>
<feature type="compositionally biased region" description="Low complexity" evidence="1">
    <location>
        <begin position="338"/>
        <end position="359"/>
    </location>
</feature>
<organism evidence="3 4">
    <name type="scientific">Prototheca wickerhamii</name>
    <dbReference type="NCBI Taxonomy" id="3111"/>
    <lineage>
        <taxon>Eukaryota</taxon>
        <taxon>Viridiplantae</taxon>
        <taxon>Chlorophyta</taxon>
        <taxon>core chlorophytes</taxon>
        <taxon>Trebouxiophyceae</taxon>
        <taxon>Chlorellales</taxon>
        <taxon>Chlorellaceae</taxon>
        <taxon>Prototheca</taxon>
    </lineage>
</organism>
<dbReference type="PANTHER" id="PTHR16161:SF0">
    <property type="entry name" value="TRANSCRIPTIONAL PROTEIN SWT1"/>
    <property type="match status" value="1"/>
</dbReference>
<reference evidence="3" key="1">
    <citation type="submission" date="2021-01" db="EMBL/GenBank/DDBJ databases">
        <authorList>
            <person name="Eckstrom K.M.E."/>
        </authorList>
    </citation>
    <scope>NUCLEOTIDE SEQUENCE</scope>
    <source>
        <strain evidence="3">UVCC 0001</strain>
    </source>
</reference>
<evidence type="ECO:0000313" key="3">
    <source>
        <dbReference type="EMBL" id="KAK2079827.1"/>
    </source>
</evidence>
<keyword evidence="4" id="KW-1185">Reference proteome</keyword>
<dbReference type="Pfam" id="PF13638">
    <property type="entry name" value="PIN_4"/>
    <property type="match status" value="1"/>
</dbReference>
<dbReference type="GO" id="GO:0005634">
    <property type="term" value="C:nucleus"/>
    <property type="evidence" value="ECO:0007669"/>
    <property type="project" value="TreeGrafter"/>
</dbReference>
<dbReference type="SUPFAM" id="SSF55277">
    <property type="entry name" value="GYF domain"/>
    <property type="match status" value="1"/>
</dbReference>
<feature type="compositionally biased region" description="Low complexity" evidence="1">
    <location>
        <begin position="495"/>
        <end position="510"/>
    </location>
</feature>
<dbReference type="PROSITE" id="PS50829">
    <property type="entry name" value="GYF"/>
    <property type="match status" value="1"/>
</dbReference>
<dbReference type="AlphaFoldDB" id="A0AAD9IP54"/>